<feature type="region of interest" description="Disordered" evidence="10">
    <location>
        <begin position="442"/>
        <end position="462"/>
    </location>
</feature>
<dbReference type="PROSITE" id="PS00803">
    <property type="entry name" value="CALRETICULIN_1"/>
    <property type="match status" value="1"/>
</dbReference>
<evidence type="ECO:0000256" key="3">
    <source>
        <dbReference type="ARBA" id="ARBA00022692"/>
    </source>
</evidence>
<dbReference type="SUPFAM" id="SSF63887">
    <property type="entry name" value="P-domain of calnexin/calreticulin"/>
    <property type="match status" value="1"/>
</dbReference>
<keyword evidence="9" id="KW-0732">Signal</keyword>
<dbReference type="GeneID" id="30198208"/>
<dbReference type="InterPro" id="IPR013320">
    <property type="entry name" value="ConA-like_dom_sf"/>
</dbReference>
<feature type="disulfide bond" evidence="8">
    <location>
        <begin position="132"/>
        <end position="167"/>
    </location>
</feature>
<evidence type="ECO:0000256" key="10">
    <source>
        <dbReference type="SAM" id="MobiDB-lite"/>
    </source>
</evidence>
<evidence type="ECO:0000256" key="8">
    <source>
        <dbReference type="PIRSR" id="PIRSR601580-3"/>
    </source>
</evidence>
<sequence length="578" mass="64769">MKLSTVAIPVALTLLSRAVNAEESSDVEHPEFTPFDKSLLSSDSFFEQFDSDDWANLWKISKAKRDEEFTYNGEWKVEEPTIFPGFNNDKGLVLKTPAAHHAIHAGLPKPFDNKDNTLVLQYEVKLQEGLKCGGAYIKLLSAEGGPDANNEFNNDSPYQVMFGPDKCGTTNKVHFIIRRKDLNTGEYEEKHLAVPPLSRGVKTTTLYTLIITPEQDFEIRINGDVAKAGNLLDDDMLVPGLNPPKEVDDENDTKPEDWDDKAYIPDPEETEKPEDWNEDAPYLIADPDAVKPESWDEDAEEYIVDPEASKPEDWDDEEDGEWIAPLIPNPECADHGCGKWEPEQIPNPDYKGKWKQPIIENPNYKGEWSPKKVPNPNYYEDLSPSDLEPIGALGFELWAIENNILFDNIYLGHSIEEAELIGNKTFKPKFEIEQQEVLALSPKAKDADKPDSNLLNNDEDEDDDDLISKATVFVQAFISDALDYVNEFFADPLNTLSSKPFEAGLYSTVFVLFSSVVLGLWSFILSLITGSSSETISPINEAKQPAKQPIVSEKIEVVDENEETTSGAAKAETKATKR</sequence>
<feature type="non-terminal residue" evidence="11">
    <location>
        <position position="578"/>
    </location>
</feature>
<keyword evidence="12" id="KW-1185">Reference proteome</keyword>
<evidence type="ECO:0000256" key="9">
    <source>
        <dbReference type="RuleBase" id="RU362126"/>
    </source>
</evidence>
<evidence type="ECO:0000256" key="4">
    <source>
        <dbReference type="ARBA" id="ARBA00022824"/>
    </source>
</evidence>
<feature type="compositionally biased region" description="Basic and acidic residues" evidence="10">
    <location>
        <begin position="252"/>
        <end position="263"/>
    </location>
</feature>
<feature type="region of interest" description="Disordered" evidence="10">
    <location>
        <begin position="234"/>
        <end position="275"/>
    </location>
</feature>
<name>A0A1E3P241_WICAA</name>
<dbReference type="PROSITE" id="PS00804">
    <property type="entry name" value="CALRETICULIN_2"/>
    <property type="match status" value="1"/>
</dbReference>
<dbReference type="Gene3D" id="2.60.120.200">
    <property type="match status" value="1"/>
</dbReference>
<keyword evidence="7 9" id="KW-0143">Chaperone</keyword>
<dbReference type="Pfam" id="PF00262">
    <property type="entry name" value="Calreticulin"/>
    <property type="match status" value="1"/>
</dbReference>
<dbReference type="GO" id="GO:0051082">
    <property type="term" value="F:unfolded protein binding"/>
    <property type="evidence" value="ECO:0007669"/>
    <property type="project" value="InterPro"/>
</dbReference>
<comment type="similarity">
    <text evidence="2 9">Belongs to the calreticulin family.</text>
</comment>
<keyword evidence="5 9" id="KW-1133">Transmembrane helix</keyword>
<feature type="transmembrane region" description="Helical" evidence="9">
    <location>
        <begin position="505"/>
        <end position="528"/>
    </location>
</feature>
<dbReference type="GO" id="GO:0005789">
    <property type="term" value="C:endoplasmic reticulum membrane"/>
    <property type="evidence" value="ECO:0007669"/>
    <property type="project" value="UniProtKB-SubCell"/>
</dbReference>
<evidence type="ECO:0000256" key="2">
    <source>
        <dbReference type="ARBA" id="ARBA00010983"/>
    </source>
</evidence>
<dbReference type="RefSeq" id="XP_019038738.1">
    <property type="nucleotide sequence ID" value="XM_019180962.1"/>
</dbReference>
<proteinExistence type="inferred from homology"/>
<gene>
    <name evidence="11" type="ORF">WICANDRAFT_22747</name>
</gene>
<dbReference type="GO" id="GO:0006457">
    <property type="term" value="P:protein folding"/>
    <property type="evidence" value="ECO:0007669"/>
    <property type="project" value="InterPro"/>
</dbReference>
<dbReference type="Proteomes" id="UP000094112">
    <property type="component" value="Unassembled WGS sequence"/>
</dbReference>
<reference evidence="11 12" key="1">
    <citation type="journal article" date="2016" name="Proc. Natl. Acad. Sci. U.S.A.">
        <title>Comparative genomics of biotechnologically important yeasts.</title>
        <authorList>
            <person name="Riley R."/>
            <person name="Haridas S."/>
            <person name="Wolfe K.H."/>
            <person name="Lopes M.R."/>
            <person name="Hittinger C.T."/>
            <person name="Goeker M."/>
            <person name="Salamov A.A."/>
            <person name="Wisecaver J.H."/>
            <person name="Long T.M."/>
            <person name="Calvey C.H."/>
            <person name="Aerts A.L."/>
            <person name="Barry K.W."/>
            <person name="Choi C."/>
            <person name="Clum A."/>
            <person name="Coughlan A.Y."/>
            <person name="Deshpande S."/>
            <person name="Douglass A.P."/>
            <person name="Hanson S.J."/>
            <person name="Klenk H.-P."/>
            <person name="LaButti K.M."/>
            <person name="Lapidus A."/>
            <person name="Lindquist E.A."/>
            <person name="Lipzen A.M."/>
            <person name="Meier-Kolthoff J.P."/>
            <person name="Ohm R.A."/>
            <person name="Otillar R.P."/>
            <person name="Pangilinan J.L."/>
            <person name="Peng Y."/>
            <person name="Rokas A."/>
            <person name="Rosa C.A."/>
            <person name="Scheuner C."/>
            <person name="Sibirny A.A."/>
            <person name="Slot J.C."/>
            <person name="Stielow J.B."/>
            <person name="Sun H."/>
            <person name="Kurtzman C.P."/>
            <person name="Blackwell M."/>
            <person name="Grigoriev I.V."/>
            <person name="Jeffries T.W."/>
        </authorList>
    </citation>
    <scope>NUCLEOTIDE SEQUENCE [LARGE SCALE GENOMIC DNA]</scope>
    <source>
        <strain evidence="12">ATCC 58044 / CBS 1984 / NCYC 433 / NRRL Y-366-8</strain>
    </source>
</reference>
<keyword evidence="3 9" id="KW-0812">Transmembrane</keyword>
<protein>
    <recommendedName>
        <fullName evidence="13">Calnexin</fullName>
    </recommendedName>
</protein>
<dbReference type="FunFam" id="2.10.250.10:FF:000001">
    <property type="entry name" value="Calnexin homolog"/>
    <property type="match status" value="1"/>
</dbReference>
<dbReference type="GO" id="GO:0005509">
    <property type="term" value="F:calcium ion binding"/>
    <property type="evidence" value="ECO:0007669"/>
    <property type="project" value="InterPro"/>
</dbReference>
<feature type="signal peptide" evidence="9">
    <location>
        <begin position="1"/>
        <end position="21"/>
    </location>
</feature>
<keyword evidence="6 9" id="KW-0472">Membrane</keyword>
<evidence type="ECO:0000313" key="11">
    <source>
        <dbReference type="EMBL" id="ODQ59531.1"/>
    </source>
</evidence>
<dbReference type="EMBL" id="KV454210">
    <property type="protein sequence ID" value="ODQ59531.1"/>
    <property type="molecule type" value="Genomic_DNA"/>
</dbReference>
<dbReference type="InterPro" id="IPR001580">
    <property type="entry name" value="Calret/calnex"/>
</dbReference>
<dbReference type="Gene3D" id="2.10.250.10">
    <property type="entry name" value="Calreticulin/calnexin, P domain"/>
    <property type="match status" value="1"/>
</dbReference>
<feature type="region of interest" description="Disordered" evidence="10">
    <location>
        <begin position="558"/>
        <end position="578"/>
    </location>
</feature>
<dbReference type="STRING" id="683960.A0A1E3P241"/>
<dbReference type="InterPro" id="IPR018124">
    <property type="entry name" value="Calret/calnex_CS"/>
</dbReference>
<dbReference type="SUPFAM" id="SSF49899">
    <property type="entry name" value="Concanavalin A-like lectins/glucanases"/>
    <property type="match status" value="2"/>
</dbReference>
<evidence type="ECO:0000256" key="7">
    <source>
        <dbReference type="ARBA" id="ARBA00023186"/>
    </source>
</evidence>
<comment type="subcellular location">
    <subcellularLocation>
        <location evidence="1">Endoplasmic reticulum membrane</location>
        <topology evidence="1">Single-pass type I membrane protein</topology>
    </subcellularLocation>
</comment>
<keyword evidence="8" id="KW-1015">Disulfide bond</keyword>
<feature type="chain" id="PRO_5009027335" description="Calnexin" evidence="9">
    <location>
        <begin position="22"/>
        <end position="578"/>
    </location>
</feature>
<evidence type="ECO:0000256" key="6">
    <source>
        <dbReference type="ARBA" id="ARBA00023136"/>
    </source>
</evidence>
<organism evidence="11 12">
    <name type="scientific">Wickerhamomyces anomalus (strain ATCC 58044 / CBS 1984 / NCYC 433 / NRRL Y-366-8)</name>
    <name type="common">Yeast</name>
    <name type="synonym">Hansenula anomala</name>
    <dbReference type="NCBI Taxonomy" id="683960"/>
    <lineage>
        <taxon>Eukaryota</taxon>
        <taxon>Fungi</taxon>
        <taxon>Dikarya</taxon>
        <taxon>Ascomycota</taxon>
        <taxon>Saccharomycotina</taxon>
        <taxon>Saccharomycetes</taxon>
        <taxon>Phaffomycetales</taxon>
        <taxon>Wickerhamomycetaceae</taxon>
        <taxon>Wickerhamomyces</taxon>
    </lineage>
</organism>
<dbReference type="PROSITE" id="PS00805">
    <property type="entry name" value="CALRETICULIN_REPEAT"/>
    <property type="match status" value="1"/>
</dbReference>
<dbReference type="GO" id="GO:0036503">
    <property type="term" value="P:ERAD pathway"/>
    <property type="evidence" value="ECO:0007669"/>
    <property type="project" value="TreeGrafter"/>
</dbReference>
<dbReference type="OrthoDB" id="1938156at2759"/>
<evidence type="ECO:0000313" key="12">
    <source>
        <dbReference type="Proteomes" id="UP000094112"/>
    </source>
</evidence>
<feature type="compositionally biased region" description="Acidic residues" evidence="10">
    <location>
        <begin position="266"/>
        <end position="275"/>
    </location>
</feature>
<dbReference type="AlphaFoldDB" id="A0A1E3P241"/>
<evidence type="ECO:0000256" key="5">
    <source>
        <dbReference type="ARBA" id="ARBA00022989"/>
    </source>
</evidence>
<evidence type="ECO:0008006" key="13">
    <source>
        <dbReference type="Google" id="ProtNLM"/>
    </source>
</evidence>
<dbReference type="PANTHER" id="PTHR11073">
    <property type="entry name" value="CALRETICULIN AND CALNEXIN"/>
    <property type="match status" value="1"/>
</dbReference>
<evidence type="ECO:0000256" key="1">
    <source>
        <dbReference type="ARBA" id="ARBA00004115"/>
    </source>
</evidence>
<dbReference type="InterPro" id="IPR009033">
    <property type="entry name" value="Calreticulin/calnexin_P_dom_sf"/>
</dbReference>
<dbReference type="PANTHER" id="PTHR11073:SF1">
    <property type="entry name" value="CALNEXIN 14D-RELATED"/>
    <property type="match status" value="1"/>
</dbReference>
<dbReference type="FunFam" id="2.60.120.200:FF:000011">
    <property type="entry name" value="Probable calnexin"/>
    <property type="match status" value="1"/>
</dbReference>
<keyword evidence="4 9" id="KW-0256">Endoplasmic reticulum</keyword>
<dbReference type="PRINTS" id="PR00626">
    <property type="entry name" value="CALRETICULIN"/>
</dbReference>
<accession>A0A1E3P241</accession>